<reference evidence="9 10" key="1">
    <citation type="journal article" date="2014" name="Genome Biol. Evol.">
        <title>The secreted proteins of Achlya hypogyna and Thraustotheca clavata identify the ancestral oomycete secretome and reveal gene acquisitions by horizontal gene transfer.</title>
        <authorList>
            <person name="Misner I."/>
            <person name="Blouin N."/>
            <person name="Leonard G."/>
            <person name="Richards T.A."/>
            <person name="Lane C.E."/>
        </authorList>
    </citation>
    <scope>NUCLEOTIDE SEQUENCE [LARGE SCALE GENOMIC DNA]</scope>
    <source>
        <strain evidence="9 10">ATCC 48635</strain>
    </source>
</reference>
<keyword evidence="2" id="KW-0677">Repeat</keyword>
<dbReference type="SUPFAM" id="SSF54106">
    <property type="entry name" value="LysM domain"/>
    <property type="match status" value="1"/>
</dbReference>
<dbReference type="SMART" id="SM00028">
    <property type="entry name" value="TPR"/>
    <property type="match status" value="4"/>
</dbReference>
<dbReference type="InterPro" id="IPR036779">
    <property type="entry name" value="LysM_dom_sf"/>
</dbReference>
<dbReference type="InterPro" id="IPR013783">
    <property type="entry name" value="Ig-like_fold"/>
</dbReference>
<dbReference type="SMART" id="SM00257">
    <property type="entry name" value="LysM"/>
    <property type="match status" value="1"/>
</dbReference>
<dbReference type="EMBL" id="JNBR01002415">
    <property type="protein sequence ID" value="OQR82825.1"/>
    <property type="molecule type" value="Genomic_DNA"/>
</dbReference>
<dbReference type="SMART" id="SM00060">
    <property type="entry name" value="FN3"/>
    <property type="match status" value="2"/>
</dbReference>
<feature type="domain" description="Fibronectin type-III" evidence="7">
    <location>
        <begin position="248"/>
        <end position="365"/>
    </location>
</feature>
<dbReference type="SUPFAM" id="SSF50978">
    <property type="entry name" value="WD40 repeat-like"/>
    <property type="match status" value="1"/>
</dbReference>
<gene>
    <name evidence="9" type="ORF">ACHHYP_15472</name>
</gene>
<feature type="domain" description="LysM" evidence="8">
    <location>
        <begin position="1538"/>
        <end position="1582"/>
    </location>
</feature>
<feature type="repeat" description="WD" evidence="3">
    <location>
        <begin position="1371"/>
        <end position="1410"/>
    </location>
</feature>
<dbReference type="OrthoDB" id="190105at2759"/>
<dbReference type="CDD" id="cd00118">
    <property type="entry name" value="LysM"/>
    <property type="match status" value="1"/>
</dbReference>
<evidence type="ECO:0000256" key="3">
    <source>
        <dbReference type="PROSITE-ProRule" id="PRU00221"/>
    </source>
</evidence>
<dbReference type="Proteomes" id="UP000243579">
    <property type="component" value="Unassembled WGS sequence"/>
</dbReference>
<dbReference type="Gene3D" id="1.25.40.10">
    <property type="entry name" value="Tetratricopeptide repeat domain"/>
    <property type="match status" value="1"/>
</dbReference>
<comment type="caution">
    <text evidence="9">The sequence shown here is derived from an EMBL/GenBank/DDBJ whole genome shotgun (WGS) entry which is preliminary data.</text>
</comment>
<dbReference type="InterPro" id="IPR018392">
    <property type="entry name" value="LysM"/>
</dbReference>
<name>A0A1V9YAR8_ACHHY</name>
<dbReference type="SUPFAM" id="SSF49265">
    <property type="entry name" value="Fibronectin type III"/>
    <property type="match status" value="1"/>
</dbReference>
<dbReference type="PROSITE" id="PS50082">
    <property type="entry name" value="WD_REPEATS_2"/>
    <property type="match status" value="2"/>
</dbReference>
<dbReference type="Pfam" id="PF00400">
    <property type="entry name" value="WD40"/>
    <property type="match status" value="1"/>
</dbReference>
<dbReference type="InterPro" id="IPR056454">
    <property type="entry name" value="Beta-prop_IP5PC_F"/>
</dbReference>
<dbReference type="Gene3D" id="2.60.40.10">
    <property type="entry name" value="Immunoglobulins"/>
    <property type="match status" value="2"/>
</dbReference>
<dbReference type="PROSITE" id="PS50853">
    <property type="entry name" value="FN3"/>
    <property type="match status" value="1"/>
</dbReference>
<dbReference type="Pfam" id="PF01476">
    <property type="entry name" value="LysM"/>
    <property type="match status" value="1"/>
</dbReference>
<feature type="coiled-coil region" evidence="5">
    <location>
        <begin position="1177"/>
        <end position="1204"/>
    </location>
</feature>
<evidence type="ECO:0008006" key="11">
    <source>
        <dbReference type="Google" id="ProtNLM"/>
    </source>
</evidence>
<dbReference type="Pfam" id="PF23754">
    <property type="entry name" value="Beta-prop_IP5PC_F"/>
    <property type="match status" value="1"/>
</dbReference>
<dbReference type="STRING" id="1202772.A0A1V9YAR8"/>
<keyword evidence="1 3" id="KW-0853">WD repeat</keyword>
<dbReference type="InterPro" id="IPR036116">
    <property type="entry name" value="FN3_sf"/>
</dbReference>
<keyword evidence="10" id="KW-1185">Reference proteome</keyword>
<keyword evidence="4" id="KW-0802">TPR repeat</keyword>
<feature type="region of interest" description="Disordered" evidence="6">
    <location>
        <begin position="556"/>
        <end position="592"/>
    </location>
</feature>
<evidence type="ECO:0000256" key="1">
    <source>
        <dbReference type="ARBA" id="ARBA00022574"/>
    </source>
</evidence>
<dbReference type="PROSITE" id="PS50005">
    <property type="entry name" value="TPR"/>
    <property type="match status" value="2"/>
</dbReference>
<evidence type="ECO:0000259" key="8">
    <source>
        <dbReference type="PROSITE" id="PS51782"/>
    </source>
</evidence>
<evidence type="ECO:0000313" key="9">
    <source>
        <dbReference type="EMBL" id="OQR82825.1"/>
    </source>
</evidence>
<dbReference type="CDD" id="cd00063">
    <property type="entry name" value="FN3"/>
    <property type="match status" value="2"/>
</dbReference>
<feature type="compositionally biased region" description="Acidic residues" evidence="6">
    <location>
        <begin position="558"/>
        <end position="582"/>
    </location>
</feature>
<accession>A0A1V9YAR8</accession>
<evidence type="ECO:0000256" key="2">
    <source>
        <dbReference type="ARBA" id="ARBA00022737"/>
    </source>
</evidence>
<dbReference type="Gene3D" id="3.10.350.10">
    <property type="entry name" value="LysM domain"/>
    <property type="match status" value="1"/>
</dbReference>
<dbReference type="Pfam" id="PF13424">
    <property type="entry name" value="TPR_12"/>
    <property type="match status" value="1"/>
</dbReference>
<sequence length="1858" mass="205661">MEFPVDEAALEANPAKKKRFLLAQEAVRAGVGRTAAELRRRLFNRRHLKQEVPPGNLPLVQLAKSEHLAIRMDIVDQDARGRALQTQFDAQTRLEQSFRRLHDSITQDAIDVRGKQATLRELEQRLRLLQHTTHDPLAPIQELVAAKRVEFELQDQHEAYVPSFKCTVCTKVCATEALRALHEPHCHGLVYRVDTFDAALFQRCTVCYRYTTPAAFDAHTRACNATRARRERMLARPEYDVAGCVPEPPTELCVVAITSQSLEVAWLPPVFTGGLEILEYELCIFKVVREKFQRLQHRQHEHTLLPLPPVPTTRWVQAVPVAVHRFVIPGLSANTTYSQIAVRAKTENGFGGYSNVLDMVTTLEPTPPSAPLFLALGLVTMTSFTLSWTSPMDLGGGIVDEFLIVYRTLVQAHVEGAEAIDMSVSEEREFHKSFRAPDAGLGPFETNDMSYTFTIDGLQPGHLYTDVRVLAVTRDGVRSAETPPLAPVRTLVAGKEFKLIAELQEAINSTAKYIDSAFYNGFAQRYERSHYLQLLAKTIKSEYPALADRVDAMLPVESDSEDSESESETSEEDDSEAPEDDAASLQVKSEPPKTAGMLAAEAAEKRQEGQRVRRKQFQYRLQQLRHHIDVLAFNVDWADDRTTTLVSLIAAAEQRILDKQAELERAKAFKGPSMDSIVMHGGLQHFKTKELVQALEEEIDIEHFYISDTKDELRHIEDQKKADMAMQVVKQAQLAQRQAALEKFETDCEVEEFMAERGANALLRLQSQSLAYAWDRWRASVAVRRSARAKVAKVVARLERNHLRPAWRSWMEAVEFLKMRETCPDGVVSLGGIGLKAAHVTRVLMEQECFAALHQCREVSSTLQDVARTTEETQAKAHNIFEKERKKLAQHATTPQSISSLWTQGDSELDVGAYEAALSTYEKLLNQLPNDADRFHQTHIARAFNRVGRVTWLLRQYDKAMVAFQRAYSICERFGDPAETAVATRGMADCHVATREFKPALQLYTKSCSAAEDAADVATQIAAHHGMATCYRACDDDVLAAEAAGKATALVRVLPEKVEMIGESLDKLKAKLITVSAKVASSLQLERVGAIVPKLRRERLQCKITILEEEKVLSALNALVDEKAALLQQGRDDLKRSEASDATYVDSSVFLGISTRYAIGDFVKKLEVFMNHVRVVKAAVESERENAATRVANATERIAECEAELVAETGDLMRRVRGKDAFRCFRFNAVNAMYKDVLGHASGGVSTCIATVGPTVCVYDLHTGVCMGQAVGDANTDPDNPVHLGDLQGHTKTIMCVYALNDMVYTGGMDCALVVWKLHDGAVPEFVHRLDDFDAAVMSITATLQFICAGTADCSLFVFEAHTFARVAVIMSAHYRTITHMYMDSFLLATAGADQEIRLWQIASKATPTNPSRVRGHLNPVSCVQIADNEIVSGDRGGRIVLWDSIQGRIRREIRRAHEVAVTCLAFDTLRVISGDITGKISISDVVSGLVLQTLLGHTTKVLDVQVDRTTIVSCAEDGGLRQWKFQSRDGNASKGHRYHILGAGETLRSLSLLYHTSVPDLRRWNRIDDVTKMYMGQQLLVQKTVSEAPVDHAVSVPLGKLALEETSFLLSNRNDKANTKPTKSKPSPPKLPALTPTDACAGATSTTTVETSTSLPLLVKAPSTAVLLDQITSHTHVLSLTVEPELPPPVEAQLELSPPNSGSVILVYEMYSEPFDIIDGSVATSAIDDAYALSFVMPEGHIHLSEYAPCEKRLLEIAGANVYMPETAPGTISSLCPGRTYFVYVTEPASATSQCTLSPRKESSSVIALSDGRGFDSCTCIEGTPCTDEYGCRNWRQRFAIATQHGWAGFGLEGSLE</sequence>
<feature type="region of interest" description="Disordered" evidence="6">
    <location>
        <begin position="1613"/>
        <end position="1636"/>
    </location>
</feature>
<evidence type="ECO:0000256" key="4">
    <source>
        <dbReference type="PROSITE-ProRule" id="PRU00339"/>
    </source>
</evidence>
<dbReference type="SMART" id="SM00320">
    <property type="entry name" value="WD40"/>
    <property type="match status" value="6"/>
</dbReference>
<feature type="repeat" description="WD" evidence="3">
    <location>
        <begin position="1414"/>
        <end position="1444"/>
    </location>
</feature>
<dbReference type="InterPro" id="IPR036322">
    <property type="entry name" value="WD40_repeat_dom_sf"/>
</dbReference>
<evidence type="ECO:0000256" key="5">
    <source>
        <dbReference type="SAM" id="Coils"/>
    </source>
</evidence>
<evidence type="ECO:0000259" key="7">
    <source>
        <dbReference type="PROSITE" id="PS50853"/>
    </source>
</evidence>
<dbReference type="InterPro" id="IPR011990">
    <property type="entry name" value="TPR-like_helical_dom_sf"/>
</dbReference>
<feature type="repeat" description="TPR" evidence="4">
    <location>
        <begin position="898"/>
        <end position="931"/>
    </location>
</feature>
<proteinExistence type="predicted"/>
<evidence type="ECO:0000256" key="6">
    <source>
        <dbReference type="SAM" id="MobiDB-lite"/>
    </source>
</evidence>
<dbReference type="PANTHER" id="PTHR22847:SF637">
    <property type="entry name" value="WD REPEAT DOMAIN 5B"/>
    <property type="match status" value="1"/>
</dbReference>
<feature type="repeat" description="TPR" evidence="4">
    <location>
        <begin position="941"/>
        <end position="974"/>
    </location>
</feature>
<dbReference type="InterPro" id="IPR001680">
    <property type="entry name" value="WD40_rpt"/>
</dbReference>
<dbReference type="Pfam" id="PF00041">
    <property type="entry name" value="fn3"/>
    <property type="match status" value="2"/>
</dbReference>
<dbReference type="PROSITE" id="PS51782">
    <property type="entry name" value="LYSM"/>
    <property type="match status" value="1"/>
</dbReference>
<dbReference type="Gene3D" id="2.130.10.10">
    <property type="entry name" value="YVTN repeat-like/Quinoprotein amine dehydrogenase"/>
    <property type="match status" value="2"/>
</dbReference>
<dbReference type="SUPFAM" id="SSF48452">
    <property type="entry name" value="TPR-like"/>
    <property type="match status" value="1"/>
</dbReference>
<dbReference type="GO" id="GO:1990234">
    <property type="term" value="C:transferase complex"/>
    <property type="evidence" value="ECO:0007669"/>
    <property type="project" value="UniProtKB-ARBA"/>
</dbReference>
<keyword evidence="5" id="KW-0175">Coiled coil</keyword>
<dbReference type="InterPro" id="IPR003961">
    <property type="entry name" value="FN3_dom"/>
</dbReference>
<protein>
    <recommendedName>
        <fullName evidence="11">Fibronectin type-III domain-containing protein</fullName>
    </recommendedName>
</protein>
<evidence type="ECO:0000313" key="10">
    <source>
        <dbReference type="Proteomes" id="UP000243579"/>
    </source>
</evidence>
<dbReference type="InterPro" id="IPR015943">
    <property type="entry name" value="WD40/YVTN_repeat-like_dom_sf"/>
</dbReference>
<dbReference type="PANTHER" id="PTHR22847">
    <property type="entry name" value="WD40 REPEAT PROTEIN"/>
    <property type="match status" value="1"/>
</dbReference>
<organism evidence="9 10">
    <name type="scientific">Achlya hypogyna</name>
    <name type="common">Oomycete</name>
    <name type="synonym">Protoachlya hypogyna</name>
    <dbReference type="NCBI Taxonomy" id="1202772"/>
    <lineage>
        <taxon>Eukaryota</taxon>
        <taxon>Sar</taxon>
        <taxon>Stramenopiles</taxon>
        <taxon>Oomycota</taxon>
        <taxon>Saprolegniomycetes</taxon>
        <taxon>Saprolegniales</taxon>
        <taxon>Achlyaceae</taxon>
        <taxon>Achlya</taxon>
    </lineage>
</organism>
<dbReference type="InterPro" id="IPR019734">
    <property type="entry name" value="TPR_rpt"/>
</dbReference>